<keyword evidence="2" id="KW-1185">Reference proteome</keyword>
<dbReference type="EMBL" id="JBBPBM010000027">
    <property type="protein sequence ID" value="KAK8538831.1"/>
    <property type="molecule type" value="Genomic_DNA"/>
</dbReference>
<protein>
    <submittedName>
        <fullName evidence="1">Uncharacterized protein</fullName>
    </submittedName>
</protein>
<evidence type="ECO:0000313" key="1">
    <source>
        <dbReference type="EMBL" id="KAK8538831.1"/>
    </source>
</evidence>
<gene>
    <name evidence="1" type="ORF">V6N12_034538</name>
</gene>
<reference evidence="1 2" key="1">
    <citation type="journal article" date="2024" name="G3 (Bethesda)">
        <title>Genome assembly of Hibiscus sabdariffa L. provides insights into metabolisms of medicinal natural products.</title>
        <authorList>
            <person name="Kim T."/>
        </authorList>
    </citation>
    <scope>NUCLEOTIDE SEQUENCE [LARGE SCALE GENOMIC DNA]</scope>
    <source>
        <strain evidence="1">TK-2024</strain>
        <tissue evidence="1">Old leaves</tissue>
    </source>
</reference>
<comment type="caution">
    <text evidence="1">The sequence shown here is derived from an EMBL/GenBank/DDBJ whole genome shotgun (WGS) entry which is preliminary data.</text>
</comment>
<evidence type="ECO:0000313" key="2">
    <source>
        <dbReference type="Proteomes" id="UP001472677"/>
    </source>
</evidence>
<organism evidence="1 2">
    <name type="scientific">Hibiscus sabdariffa</name>
    <name type="common">roselle</name>
    <dbReference type="NCBI Taxonomy" id="183260"/>
    <lineage>
        <taxon>Eukaryota</taxon>
        <taxon>Viridiplantae</taxon>
        <taxon>Streptophyta</taxon>
        <taxon>Embryophyta</taxon>
        <taxon>Tracheophyta</taxon>
        <taxon>Spermatophyta</taxon>
        <taxon>Magnoliopsida</taxon>
        <taxon>eudicotyledons</taxon>
        <taxon>Gunneridae</taxon>
        <taxon>Pentapetalae</taxon>
        <taxon>rosids</taxon>
        <taxon>malvids</taxon>
        <taxon>Malvales</taxon>
        <taxon>Malvaceae</taxon>
        <taxon>Malvoideae</taxon>
        <taxon>Hibiscus</taxon>
    </lineage>
</organism>
<accession>A0ABR2DHF3</accession>
<dbReference type="Proteomes" id="UP001472677">
    <property type="component" value="Unassembled WGS sequence"/>
</dbReference>
<sequence length="115" mass="12943">MHAFCDFPLTKEVLVISGSPDNVIDNTTTSTKEWLQHVAENLPTENFDRVIVLLWNRKSIAGRVMINVDGAYSPTYRHATVEFVARNNDGMVLTRLAKRLERSQNVGLTEAAAFH</sequence>
<proteinExistence type="predicted"/>
<name>A0ABR2DHF3_9ROSI</name>